<evidence type="ECO:0000313" key="3">
    <source>
        <dbReference type="Proteomes" id="UP000292932"/>
    </source>
</evidence>
<protein>
    <submittedName>
        <fullName evidence="2">HNH endonuclease</fullName>
    </submittedName>
</protein>
<dbReference type="EMBL" id="SHSP01000003">
    <property type="protein sequence ID" value="TCF33889.1"/>
    <property type="molecule type" value="Genomic_DNA"/>
</dbReference>
<organism evidence="2 3">
    <name type="scientific">Bifidobacterium longum subsp. longum</name>
    <dbReference type="NCBI Taxonomy" id="1679"/>
    <lineage>
        <taxon>Bacteria</taxon>
        <taxon>Bacillati</taxon>
        <taxon>Actinomycetota</taxon>
        <taxon>Actinomycetes</taxon>
        <taxon>Bifidobacteriales</taxon>
        <taxon>Bifidobacteriaceae</taxon>
        <taxon>Bifidobacterium</taxon>
    </lineage>
</organism>
<dbReference type="SMART" id="SM00507">
    <property type="entry name" value="HNHc"/>
    <property type="match status" value="1"/>
</dbReference>
<dbReference type="InterPro" id="IPR003615">
    <property type="entry name" value="HNH_nuc"/>
</dbReference>
<dbReference type="GO" id="GO:0003676">
    <property type="term" value="F:nucleic acid binding"/>
    <property type="evidence" value="ECO:0007669"/>
    <property type="project" value="InterPro"/>
</dbReference>
<keyword evidence="2" id="KW-0255">Endonuclease</keyword>
<dbReference type="InterPro" id="IPR002711">
    <property type="entry name" value="HNH"/>
</dbReference>
<evidence type="ECO:0000259" key="1">
    <source>
        <dbReference type="SMART" id="SM00507"/>
    </source>
</evidence>
<dbReference type="GO" id="GO:0008270">
    <property type="term" value="F:zinc ion binding"/>
    <property type="evidence" value="ECO:0007669"/>
    <property type="project" value="InterPro"/>
</dbReference>
<dbReference type="CDD" id="cd00085">
    <property type="entry name" value="HNHc"/>
    <property type="match status" value="1"/>
</dbReference>
<sequence length="240" mass="27087">MPRRQVVAPSIRSAEIAAWGNDCWLELPGCTKVGTEDDHIVPHAHGGKDTVPNLRRACKHCNASRQDRVLYGYGCRLHMIVCPPGSCDREAVDYIAQHAKPTDPVVSWASLAAAMRVDEADMEQRRAVAMAWSAAYRQFAKSRAPLDVWLVRTIPASRKHPQMLAEWIALDYDIQVLDPGYTESMARARNDMYRQLVRQWYALHLSQETIDARQAARRQQLAALGLRSMPSSVPSSRPEW</sequence>
<evidence type="ECO:0000313" key="2">
    <source>
        <dbReference type="EMBL" id="TCF33889.1"/>
    </source>
</evidence>
<dbReference type="RefSeq" id="WP_131207400.1">
    <property type="nucleotide sequence ID" value="NZ_SHSP01000003.1"/>
</dbReference>
<dbReference type="Gene3D" id="1.10.30.50">
    <property type="match status" value="1"/>
</dbReference>
<name>A0A4R0UM99_BIFLL</name>
<dbReference type="AlphaFoldDB" id="A0A4R0UM99"/>
<accession>A0A4R0UM99</accession>
<dbReference type="Proteomes" id="UP000292932">
    <property type="component" value="Unassembled WGS sequence"/>
</dbReference>
<proteinExistence type="predicted"/>
<reference evidence="2 3" key="1">
    <citation type="journal article" date="2018" name="Sci. Rep.">
        <title>Genomic diversity and distribution of Bifidobacterium longum subsp. longum across the human lifespan.</title>
        <authorList>
            <person name="Odamaki T."/>
            <person name="Bottacini F."/>
            <person name="Kato K."/>
            <person name="Mitsuyama E."/>
            <person name="Yoshida K."/>
            <person name="Horigome A."/>
            <person name="Xiao J.Z."/>
            <person name="van Sinderen D."/>
        </authorList>
    </citation>
    <scope>NUCLEOTIDE SEQUENCE [LARGE SCALE GENOMIC DNA]</scope>
    <source>
        <strain evidence="2 3">MCC10096</strain>
    </source>
</reference>
<dbReference type="GO" id="GO:0004519">
    <property type="term" value="F:endonuclease activity"/>
    <property type="evidence" value="ECO:0007669"/>
    <property type="project" value="UniProtKB-KW"/>
</dbReference>
<comment type="caution">
    <text evidence="2">The sequence shown here is derived from an EMBL/GenBank/DDBJ whole genome shotgun (WGS) entry which is preliminary data.</text>
</comment>
<keyword evidence="2" id="KW-0378">Hydrolase</keyword>
<dbReference type="Pfam" id="PF01844">
    <property type="entry name" value="HNH"/>
    <property type="match status" value="1"/>
</dbReference>
<feature type="domain" description="HNH nuclease" evidence="1">
    <location>
        <begin position="13"/>
        <end position="63"/>
    </location>
</feature>
<gene>
    <name evidence="2" type="ORF">MCC10096_0268</name>
</gene>
<keyword evidence="2" id="KW-0540">Nuclease</keyword>